<dbReference type="OrthoDB" id="3683517at2759"/>
<protein>
    <recommendedName>
        <fullName evidence="4">Hypersensitive response-inducing protein</fullName>
    </recommendedName>
</protein>
<evidence type="ECO:0008006" key="4">
    <source>
        <dbReference type="Google" id="ProtNLM"/>
    </source>
</evidence>
<keyword evidence="3" id="KW-1185">Reference proteome</keyword>
<evidence type="ECO:0000313" key="3">
    <source>
        <dbReference type="Proteomes" id="UP000240883"/>
    </source>
</evidence>
<accession>A0A2T2P4K9</accession>
<dbReference type="EMBL" id="KZ678130">
    <property type="protein sequence ID" value="PSN72621.1"/>
    <property type="molecule type" value="Genomic_DNA"/>
</dbReference>
<sequence length="150" mass="15617">MFSKTSLATLFAGSVAAAAVPSAAPQYSWSVQGFSSTCTAATCRYSFNVSGDLGPAGQPAFDATGCYGTSVQGEYKPCSTVGMDAPGKVEAQEFNSGRDIGAIISVQYTFEQEGVRYTYTGNQSVAHTNGNPAVEFEIVPLEVFAVPVEA</sequence>
<organism evidence="2 3">
    <name type="scientific">Corynespora cassiicola Philippines</name>
    <dbReference type="NCBI Taxonomy" id="1448308"/>
    <lineage>
        <taxon>Eukaryota</taxon>
        <taxon>Fungi</taxon>
        <taxon>Dikarya</taxon>
        <taxon>Ascomycota</taxon>
        <taxon>Pezizomycotina</taxon>
        <taxon>Dothideomycetes</taxon>
        <taxon>Pleosporomycetidae</taxon>
        <taxon>Pleosporales</taxon>
        <taxon>Corynesporascaceae</taxon>
        <taxon>Corynespora</taxon>
    </lineage>
</organism>
<proteinExistence type="predicted"/>
<dbReference type="Proteomes" id="UP000240883">
    <property type="component" value="Unassembled WGS sequence"/>
</dbReference>
<gene>
    <name evidence="2" type="ORF">BS50DRAFT_545297</name>
</gene>
<reference evidence="2 3" key="1">
    <citation type="journal article" date="2018" name="Front. Microbiol.">
        <title>Genome-Wide Analysis of Corynespora cassiicola Leaf Fall Disease Putative Effectors.</title>
        <authorList>
            <person name="Lopez D."/>
            <person name="Ribeiro S."/>
            <person name="Label P."/>
            <person name="Fumanal B."/>
            <person name="Venisse J.S."/>
            <person name="Kohler A."/>
            <person name="de Oliveira R.R."/>
            <person name="Labutti K."/>
            <person name="Lipzen A."/>
            <person name="Lail K."/>
            <person name="Bauer D."/>
            <person name="Ohm R.A."/>
            <person name="Barry K.W."/>
            <person name="Spatafora J."/>
            <person name="Grigoriev I.V."/>
            <person name="Martin F.M."/>
            <person name="Pujade-Renaud V."/>
        </authorList>
    </citation>
    <scope>NUCLEOTIDE SEQUENCE [LARGE SCALE GENOMIC DNA]</scope>
    <source>
        <strain evidence="2 3">Philippines</strain>
    </source>
</reference>
<evidence type="ECO:0000313" key="2">
    <source>
        <dbReference type="EMBL" id="PSN72621.1"/>
    </source>
</evidence>
<name>A0A2T2P4K9_CORCC</name>
<keyword evidence="1" id="KW-0732">Signal</keyword>
<feature type="chain" id="PRO_5015479417" description="Hypersensitive response-inducing protein" evidence="1">
    <location>
        <begin position="18"/>
        <end position="150"/>
    </location>
</feature>
<dbReference type="AlphaFoldDB" id="A0A2T2P4K9"/>
<feature type="signal peptide" evidence="1">
    <location>
        <begin position="1"/>
        <end position="17"/>
    </location>
</feature>
<evidence type="ECO:0000256" key="1">
    <source>
        <dbReference type="SAM" id="SignalP"/>
    </source>
</evidence>